<feature type="compositionally biased region" description="Basic and acidic residues" evidence="1">
    <location>
        <begin position="508"/>
        <end position="519"/>
    </location>
</feature>
<dbReference type="OrthoDB" id="7067117at2"/>
<accession>I3IM09</accession>
<dbReference type="EMBL" id="BAFH01000003">
    <property type="protein sequence ID" value="GAB62754.1"/>
    <property type="molecule type" value="Genomic_DNA"/>
</dbReference>
<evidence type="ECO:0000313" key="3">
    <source>
        <dbReference type="Proteomes" id="UP000002985"/>
    </source>
</evidence>
<dbReference type="Proteomes" id="UP000002985">
    <property type="component" value="Unassembled WGS sequence"/>
</dbReference>
<organism evidence="2 3">
    <name type="scientific">Candidatus Jettenia caeni</name>
    <dbReference type="NCBI Taxonomy" id="247490"/>
    <lineage>
        <taxon>Bacteria</taxon>
        <taxon>Pseudomonadati</taxon>
        <taxon>Planctomycetota</taxon>
        <taxon>Candidatus Brocadiia</taxon>
        <taxon>Candidatus Brocadiales</taxon>
        <taxon>Candidatus Brocadiaceae</taxon>
        <taxon>Candidatus Jettenia</taxon>
    </lineage>
</organism>
<comment type="caution">
    <text evidence="2">The sequence shown here is derived from an EMBL/GenBank/DDBJ whole genome shotgun (WGS) entry which is preliminary data.</text>
</comment>
<sequence>MDNKERNHYPQWCFAPKFIQSTLTVLTLILGGCAISNEGVVTFRKTNLAGKGLKISENSASTVTPTTSKAGDTKDRDKKTDTIDQKMLPLHCKNFTLSEEGKFVEGDSISVHLRTAYIKDFAEMRNPLLAVTRIGYNAHGEIAIVANAFEMNTGKELDFINTKAGRLVFFSDDVLKGQYLNFNNMPIYGPIKYNGAPLAFRITIFELDVNSEQAKALLSTVAQAGSMAYPPASPILSLLNGLGQALINSDQDDTEFRYSMILDPSGGSENLVNHFILEAGNYVIIRSERANKEQIPWDELLLDEDEGIVYRKEKPDEPYKPYRENTYLVVEINKNISSLDIDLSQNSFEELLEFLENKDKEKAADLHSIQKILSEAAVPRAQTVSFNKAKGLLAKIKNSNISVIERRSSTEKLIRMIGESLNEDGTIKEINPDNLKDSPKLSDSQVEYLLSSLRQSIPNFTLSRSSIAKAVPKSNTKPLHTKPESSTPASDVTIGKNGADETSTANAHDTDEARKKMDKIINQIVP</sequence>
<dbReference type="PROSITE" id="PS51257">
    <property type="entry name" value="PROKAR_LIPOPROTEIN"/>
    <property type="match status" value="1"/>
</dbReference>
<dbReference type="STRING" id="247490.KSU1_C1158"/>
<proteinExistence type="predicted"/>
<evidence type="ECO:0008006" key="4">
    <source>
        <dbReference type="Google" id="ProtNLM"/>
    </source>
</evidence>
<feature type="region of interest" description="Disordered" evidence="1">
    <location>
        <begin position="471"/>
        <end position="526"/>
    </location>
</feature>
<dbReference type="AlphaFoldDB" id="I3IM09"/>
<keyword evidence="3" id="KW-1185">Reference proteome</keyword>
<name>I3IM09_9BACT</name>
<gene>
    <name evidence="2" type="ORF">KSU1_C1158</name>
</gene>
<feature type="compositionally biased region" description="Polar residues" evidence="1">
    <location>
        <begin position="473"/>
        <end position="490"/>
    </location>
</feature>
<evidence type="ECO:0000256" key="1">
    <source>
        <dbReference type="SAM" id="MobiDB-lite"/>
    </source>
</evidence>
<reference evidence="2 3" key="1">
    <citation type="journal article" date="2012" name="FEBS Lett.">
        <title>Anammox organism KSU-1 expresses a NirK-type copper-containing nitrite reductase instead of a NirS-type with cytochrome cd1.</title>
        <authorList>
            <person name="Hira D."/>
            <person name="Toh H."/>
            <person name="Migita C.T."/>
            <person name="Okubo H."/>
            <person name="Nishiyama T."/>
            <person name="Hattori M."/>
            <person name="Furukawa K."/>
            <person name="Fujii T."/>
        </authorList>
    </citation>
    <scope>NUCLEOTIDE SEQUENCE [LARGE SCALE GENOMIC DNA]</scope>
</reference>
<feature type="region of interest" description="Disordered" evidence="1">
    <location>
        <begin position="60"/>
        <end position="79"/>
    </location>
</feature>
<evidence type="ECO:0000313" key="2">
    <source>
        <dbReference type="EMBL" id="GAB62754.1"/>
    </source>
</evidence>
<dbReference type="eggNOG" id="ENOG5033EIA">
    <property type="taxonomic scope" value="Bacteria"/>
</dbReference>
<protein>
    <recommendedName>
        <fullName evidence="4">Lipoprotein</fullName>
    </recommendedName>
</protein>